<accession>A0A7W6WD45</accession>
<reference evidence="1 2" key="1">
    <citation type="submission" date="2020-08" db="EMBL/GenBank/DDBJ databases">
        <title>Genomic Encyclopedia of Type Strains, Phase IV (KMG-V): Genome sequencing to study the core and pangenomes of soil and plant-associated prokaryotes.</title>
        <authorList>
            <person name="Whitman W."/>
        </authorList>
    </citation>
    <scope>NUCLEOTIDE SEQUENCE [LARGE SCALE GENOMIC DNA]</scope>
    <source>
        <strain evidence="1 2">SEMIA 402</strain>
    </source>
</reference>
<organism evidence="1 2">
    <name type="scientific">Rhizobium mongolense</name>
    <dbReference type="NCBI Taxonomy" id="57676"/>
    <lineage>
        <taxon>Bacteria</taxon>
        <taxon>Pseudomonadati</taxon>
        <taxon>Pseudomonadota</taxon>
        <taxon>Alphaproteobacteria</taxon>
        <taxon>Hyphomicrobiales</taxon>
        <taxon>Rhizobiaceae</taxon>
        <taxon>Rhizobium/Agrobacterium group</taxon>
        <taxon>Rhizobium</taxon>
    </lineage>
</organism>
<dbReference type="RefSeq" id="WP_183924493.1">
    <property type="nucleotide sequence ID" value="NZ_JACIGM010000003.1"/>
</dbReference>
<evidence type="ECO:0000313" key="2">
    <source>
        <dbReference type="Proteomes" id="UP000533641"/>
    </source>
</evidence>
<protein>
    <submittedName>
        <fullName evidence="1">Uncharacterized protein</fullName>
    </submittedName>
</protein>
<dbReference type="EMBL" id="JACIGM010000003">
    <property type="protein sequence ID" value="MBB4273997.1"/>
    <property type="molecule type" value="Genomic_DNA"/>
</dbReference>
<dbReference type="Proteomes" id="UP000533641">
    <property type="component" value="Unassembled WGS sequence"/>
</dbReference>
<gene>
    <name evidence="1" type="ORF">GGE12_001752</name>
</gene>
<proteinExistence type="predicted"/>
<dbReference type="AlphaFoldDB" id="A0A7W6WD45"/>
<comment type="caution">
    <text evidence="1">The sequence shown here is derived from an EMBL/GenBank/DDBJ whole genome shotgun (WGS) entry which is preliminary data.</text>
</comment>
<evidence type="ECO:0000313" key="1">
    <source>
        <dbReference type="EMBL" id="MBB4273997.1"/>
    </source>
</evidence>
<name>A0A7W6WD45_9HYPH</name>
<sequence length="132" mass="14511">MPSFVGAADSRFPTVRLALGTKDLGLARMKRDTYERADDLLWASYCEGGDQVAAEARYKSAVARAKALGFTYRHLSSILAEENGVAVLSHLRAVQDVKPASPQGETHSRRYRPSTGLLGARIRYLCAGDRRQ</sequence>